<comment type="subcellular location">
    <subcellularLocation>
        <location evidence="1">Periplasm</location>
    </subcellularLocation>
</comment>
<dbReference type="GO" id="GO:0043190">
    <property type="term" value="C:ATP-binding cassette (ABC) transporter complex"/>
    <property type="evidence" value="ECO:0007669"/>
    <property type="project" value="InterPro"/>
</dbReference>
<dbReference type="GO" id="GO:0030288">
    <property type="term" value="C:outer membrane-bounded periplasmic space"/>
    <property type="evidence" value="ECO:0007669"/>
    <property type="project" value="UniProtKB-ARBA"/>
</dbReference>
<dbReference type="GO" id="GO:0015833">
    <property type="term" value="P:peptide transport"/>
    <property type="evidence" value="ECO:0007669"/>
    <property type="project" value="TreeGrafter"/>
</dbReference>
<proteinExistence type="inferred from homology"/>
<feature type="signal peptide" evidence="4">
    <location>
        <begin position="1"/>
        <end position="28"/>
    </location>
</feature>
<evidence type="ECO:0000313" key="6">
    <source>
        <dbReference type="EMBL" id="AMY70979.1"/>
    </source>
</evidence>
<dbReference type="CDD" id="cd08515">
    <property type="entry name" value="PBP2_NikA_DppA_OppA_like_10"/>
    <property type="match status" value="1"/>
</dbReference>
<comment type="similarity">
    <text evidence="2">Belongs to the bacterial solute-binding protein 5 family.</text>
</comment>
<dbReference type="Pfam" id="PF00496">
    <property type="entry name" value="SBP_bac_5"/>
    <property type="match status" value="1"/>
</dbReference>
<reference evidence="6 7" key="1">
    <citation type="submission" date="2015-09" db="EMBL/GenBank/DDBJ databases">
        <title>Complete genome sequence of Defluviimonas alba cai42t isolated from an oilfield in Xinjiang.</title>
        <authorList>
            <person name="Geng S."/>
            <person name="Pan X."/>
            <person name="Wu X."/>
        </authorList>
    </citation>
    <scope>NUCLEOTIDE SEQUENCE [LARGE SCALE GENOMIC DNA]</scope>
    <source>
        <strain evidence="7">cai42</strain>
    </source>
</reference>
<dbReference type="Gene3D" id="3.90.76.10">
    <property type="entry name" value="Dipeptide-binding Protein, Domain 1"/>
    <property type="match status" value="1"/>
</dbReference>
<evidence type="ECO:0000259" key="5">
    <source>
        <dbReference type="Pfam" id="PF00496"/>
    </source>
</evidence>
<evidence type="ECO:0000256" key="4">
    <source>
        <dbReference type="SAM" id="SignalP"/>
    </source>
</evidence>
<dbReference type="Gene3D" id="3.40.190.10">
    <property type="entry name" value="Periplasmic binding protein-like II"/>
    <property type="match status" value="1"/>
</dbReference>
<dbReference type="Gene3D" id="3.10.105.10">
    <property type="entry name" value="Dipeptide-binding Protein, Domain 3"/>
    <property type="match status" value="1"/>
</dbReference>
<dbReference type="SUPFAM" id="SSF53850">
    <property type="entry name" value="Periplasmic binding protein-like II"/>
    <property type="match status" value="1"/>
</dbReference>
<feature type="chain" id="PRO_5007822955" evidence="4">
    <location>
        <begin position="29"/>
        <end position="525"/>
    </location>
</feature>
<keyword evidence="7" id="KW-1185">Reference proteome</keyword>
<sequence>MRISTLAKAARLLRSAVVASLIGLPALADDRPDLTVAVNALPNSLESIEEQGNVAVRITYTLFDSLIRRDFLADGSGTSAVLVPGLAESWTRVDDRTMDFKLREGVKFHNGDELTSDDVAFSLVPGRGAGQNPIFGEAKTYMNTISHVIPLDRYNVRIVSKEPDILMEQRIAGYSFWIVNAREYLTVGYEAFRRKPVGTGPYKVEEWVDGEYLKLVAHDDYFGGKPTAASITYRVVPEVSARIAGLVSGEYDIAVNIPPDQVATIRSYDDLKVERIVLDNSHVLRLLPYGPLADKRVRQAISLGIDRKLLRDALWEGQNYTPNGHQLPSYQMWIEEFPEFEYNPEKAKALLAEAGYNGEEIVYRLGLNYYLLSLEAAQAMQQMWREIGLNVKLEPRENNSQAAEAGVHILPWSNTHRFPDPLGSLVPQWGKSSGVQKNKEFPERTWHAPARFNELLDVLITSMDWDERRAAYAEALAIWNDEAVGTILYNPLETYALRKGVNWKPYGLYYMDFRPYNLSFGDGSN</sequence>
<dbReference type="STRING" id="1335048.AKL17_3756"/>
<dbReference type="PANTHER" id="PTHR30290">
    <property type="entry name" value="PERIPLASMIC BINDING COMPONENT OF ABC TRANSPORTER"/>
    <property type="match status" value="1"/>
</dbReference>
<dbReference type="Proteomes" id="UP000076128">
    <property type="component" value="Chromosome"/>
</dbReference>
<dbReference type="PIRSF" id="PIRSF002741">
    <property type="entry name" value="MppA"/>
    <property type="match status" value="1"/>
</dbReference>
<keyword evidence="3 4" id="KW-0732">Signal</keyword>
<feature type="domain" description="Solute-binding protein family 5" evidence="5">
    <location>
        <begin position="82"/>
        <end position="432"/>
    </location>
</feature>
<evidence type="ECO:0000256" key="1">
    <source>
        <dbReference type="ARBA" id="ARBA00004418"/>
    </source>
</evidence>
<dbReference type="InterPro" id="IPR030678">
    <property type="entry name" value="Peptide/Ni-bd"/>
</dbReference>
<evidence type="ECO:0000313" key="7">
    <source>
        <dbReference type="Proteomes" id="UP000076128"/>
    </source>
</evidence>
<evidence type="ECO:0000256" key="2">
    <source>
        <dbReference type="ARBA" id="ARBA00005695"/>
    </source>
</evidence>
<name>A0A161GX44_9RHOB</name>
<dbReference type="OrthoDB" id="9803988at2"/>
<dbReference type="KEGG" id="daa:AKL17_3756"/>
<dbReference type="InterPro" id="IPR039424">
    <property type="entry name" value="SBP_5"/>
</dbReference>
<dbReference type="PATRIC" id="fig|1335048.3.peg.3895"/>
<accession>A0A161GX44</accession>
<dbReference type="InterPro" id="IPR023765">
    <property type="entry name" value="SBP_5_CS"/>
</dbReference>
<dbReference type="EMBL" id="CP012661">
    <property type="protein sequence ID" value="AMY70979.1"/>
    <property type="molecule type" value="Genomic_DNA"/>
</dbReference>
<evidence type="ECO:0000256" key="3">
    <source>
        <dbReference type="ARBA" id="ARBA00022729"/>
    </source>
</evidence>
<dbReference type="RefSeq" id="WP_066815751.1">
    <property type="nucleotide sequence ID" value="NZ_CP012661.1"/>
</dbReference>
<dbReference type="InterPro" id="IPR000914">
    <property type="entry name" value="SBP_5_dom"/>
</dbReference>
<dbReference type="GO" id="GO:1904680">
    <property type="term" value="F:peptide transmembrane transporter activity"/>
    <property type="evidence" value="ECO:0007669"/>
    <property type="project" value="TreeGrafter"/>
</dbReference>
<organism evidence="6 7">
    <name type="scientific">Frigidibacter mobilis</name>
    <dbReference type="NCBI Taxonomy" id="1335048"/>
    <lineage>
        <taxon>Bacteria</taxon>
        <taxon>Pseudomonadati</taxon>
        <taxon>Pseudomonadota</taxon>
        <taxon>Alphaproteobacteria</taxon>
        <taxon>Rhodobacterales</taxon>
        <taxon>Paracoccaceae</taxon>
        <taxon>Frigidibacter</taxon>
    </lineage>
</organism>
<dbReference type="AlphaFoldDB" id="A0A161GX44"/>
<gene>
    <name evidence="6" type="ORF">AKL17_3756</name>
</gene>
<dbReference type="PANTHER" id="PTHR30290:SF38">
    <property type="entry name" value="D,D-DIPEPTIDE-BINDING PERIPLASMIC PROTEIN DDPA-RELATED"/>
    <property type="match status" value="1"/>
</dbReference>
<protein>
    <submittedName>
        <fullName evidence="6">Oligopeptide ABC transpoter oligopeptide-binding protein</fullName>
    </submittedName>
</protein>
<dbReference type="PROSITE" id="PS01040">
    <property type="entry name" value="SBP_BACTERIAL_5"/>
    <property type="match status" value="1"/>
</dbReference>